<dbReference type="GO" id="GO:0016192">
    <property type="term" value="P:vesicle-mediated transport"/>
    <property type="evidence" value="ECO:0007669"/>
    <property type="project" value="InterPro"/>
</dbReference>
<dbReference type="InterPro" id="IPR016024">
    <property type="entry name" value="ARM-type_fold"/>
</dbReference>
<reference evidence="7" key="2">
    <citation type="submission" date="2019-07" db="EMBL/GenBank/DDBJ databases">
        <authorList>
            <person name="Yang Y."/>
            <person name="Bocs S."/>
            <person name="Baudouin L."/>
        </authorList>
    </citation>
    <scope>NUCLEOTIDE SEQUENCE</scope>
    <source>
        <tissue evidence="7">Spear leaf of Hainan Tall coconut</tissue>
    </source>
</reference>
<keyword evidence="3" id="KW-0653">Protein transport</keyword>
<dbReference type="PANTHER" id="PTHR22780">
    <property type="entry name" value="ADAPTIN, ALPHA/GAMMA/EPSILON"/>
    <property type="match status" value="1"/>
</dbReference>
<dbReference type="Pfam" id="PF02883">
    <property type="entry name" value="Alpha_adaptinC2"/>
    <property type="match status" value="1"/>
</dbReference>
<sequence length="610" mass="66598">MREELALKAAILAEKFAPDLSWYVDVILQLIDKAGDFVSDDIWYRVVQFVTNNEDLQPYAAGKAREYLDKPALHETMVKVSAYILGEYSHLLARRPGCSPKEIFAIINEKLPTVSMPTVAILLSTYAKILMHTQPSDPELQEQIWAIFKKYESYIDVEIQQRAVEYFALSRKGAALMDVLAEMPKFPERQSSLLKKAEDTEVDAAEQSAIKLRSQQQTSNALVVTDQRPVNGSLPVNQLGLVRMPSQNMEASSHDQGLTKENGTVSKVDPASAQSADLLGDLLGPLAIEGPPAAAVSAEQNMISGLEATPDAAGALALATVGDQSNSVQPIVNIAERFHALCLKDSGVLYEDPYTQIGIKAEWRAHHGRLVLFLGNKNTSPLVSVQALILPPTHLKMELSLVPETVPPRAQVQCPLEVMNLRASRDVAVLDFSYKFGTAMVSVKLRLPAVLNKFLQPISLPAEEFFLQWKSLSGPPLKLQEVVRGVKPMSLPEMANLFASLHLGVTPGLDTNPNNLVACTTFYSESTRAMLCLIRVETDPSDRTQLRITIASGDPTLTFELKEFIKEYLVMMPASTPAPAPAPAAAPLQPQSPITPAGYNDPGAMLAGLL</sequence>
<dbReference type="InterPro" id="IPR008152">
    <property type="entry name" value="Clathrin_a/b/g-adaptin_app_Ig"/>
</dbReference>
<dbReference type="InterPro" id="IPR012295">
    <property type="entry name" value="TBP_dom_sf"/>
</dbReference>
<dbReference type="InterPro" id="IPR002553">
    <property type="entry name" value="Clathrin/coatomer_adapt-like_N"/>
</dbReference>
<organism evidence="7 8">
    <name type="scientific">Cocos nucifera</name>
    <name type="common">Coconut palm</name>
    <dbReference type="NCBI Taxonomy" id="13894"/>
    <lineage>
        <taxon>Eukaryota</taxon>
        <taxon>Viridiplantae</taxon>
        <taxon>Streptophyta</taxon>
        <taxon>Embryophyta</taxon>
        <taxon>Tracheophyta</taxon>
        <taxon>Spermatophyta</taxon>
        <taxon>Magnoliopsida</taxon>
        <taxon>Liliopsida</taxon>
        <taxon>Arecaceae</taxon>
        <taxon>Arecoideae</taxon>
        <taxon>Cocoseae</taxon>
        <taxon>Attaleinae</taxon>
        <taxon>Cocos</taxon>
    </lineage>
</organism>
<name>A0A8K0ILE4_COCNU</name>
<gene>
    <name evidence="7" type="ORF">COCNU_10G004390</name>
</gene>
<evidence type="ECO:0000256" key="1">
    <source>
        <dbReference type="ARBA" id="ARBA00004308"/>
    </source>
</evidence>
<dbReference type="InterPro" id="IPR009028">
    <property type="entry name" value="Coatomer/calthrin_app_sub_C"/>
</dbReference>
<comment type="subcellular location">
    <subcellularLocation>
        <location evidence="1">Endomembrane system</location>
    </subcellularLocation>
</comment>
<protein>
    <submittedName>
        <fullName evidence="7">Putative AP-2 complex subunit alpha-2</fullName>
    </submittedName>
</protein>
<keyword evidence="4" id="KW-0472">Membrane</keyword>
<feature type="compositionally biased region" description="Polar residues" evidence="5">
    <location>
        <begin position="248"/>
        <end position="265"/>
    </location>
</feature>
<dbReference type="GO" id="GO:0012505">
    <property type="term" value="C:endomembrane system"/>
    <property type="evidence" value="ECO:0007669"/>
    <property type="project" value="UniProtKB-SubCell"/>
</dbReference>
<evidence type="ECO:0000313" key="7">
    <source>
        <dbReference type="EMBL" id="KAG1362220.1"/>
    </source>
</evidence>
<evidence type="ECO:0000256" key="3">
    <source>
        <dbReference type="ARBA" id="ARBA00022927"/>
    </source>
</evidence>
<keyword evidence="2" id="KW-0813">Transport</keyword>
<dbReference type="Pfam" id="PF02296">
    <property type="entry name" value="Alpha_adaptin_C"/>
    <property type="match status" value="1"/>
</dbReference>
<feature type="domain" description="Clathrin adaptor alpha/beta/gamma-adaptin appendage Ig-like subdomain" evidence="6">
    <location>
        <begin position="339"/>
        <end position="448"/>
    </location>
</feature>
<keyword evidence="8" id="KW-1185">Reference proteome</keyword>
<reference evidence="7" key="1">
    <citation type="journal article" date="2017" name="Gigascience">
        <title>The genome draft of coconut (Cocos nucifera).</title>
        <authorList>
            <person name="Xiao Y."/>
            <person name="Xu P."/>
            <person name="Fan H."/>
            <person name="Baudouin L."/>
            <person name="Xia W."/>
            <person name="Bocs S."/>
            <person name="Xu J."/>
            <person name="Li Q."/>
            <person name="Guo A."/>
            <person name="Zhou L."/>
            <person name="Li J."/>
            <person name="Wu Y."/>
            <person name="Ma Z."/>
            <person name="Armero A."/>
            <person name="Issali A.E."/>
            <person name="Liu N."/>
            <person name="Peng M."/>
            <person name="Yang Y."/>
        </authorList>
    </citation>
    <scope>NUCLEOTIDE SEQUENCE</scope>
    <source>
        <tissue evidence="7">Spear leaf of Hainan Tall coconut</tissue>
    </source>
</reference>
<evidence type="ECO:0000313" key="8">
    <source>
        <dbReference type="Proteomes" id="UP000797356"/>
    </source>
</evidence>
<dbReference type="AlphaFoldDB" id="A0A8K0ILE4"/>
<dbReference type="InterPro" id="IPR011989">
    <property type="entry name" value="ARM-like"/>
</dbReference>
<dbReference type="InterPro" id="IPR003164">
    <property type="entry name" value="Clathrin_a-adaptin_app_sub_C"/>
</dbReference>
<dbReference type="GO" id="GO:0006886">
    <property type="term" value="P:intracellular protein transport"/>
    <property type="evidence" value="ECO:0007669"/>
    <property type="project" value="InterPro"/>
</dbReference>
<comment type="caution">
    <text evidence="7">The sequence shown here is derived from an EMBL/GenBank/DDBJ whole genome shotgun (WGS) entry which is preliminary data.</text>
</comment>
<dbReference type="SUPFAM" id="SSF49348">
    <property type="entry name" value="Clathrin adaptor appendage domain"/>
    <property type="match status" value="1"/>
</dbReference>
<evidence type="ECO:0000256" key="2">
    <source>
        <dbReference type="ARBA" id="ARBA00022448"/>
    </source>
</evidence>
<dbReference type="GO" id="GO:0030131">
    <property type="term" value="C:clathrin adaptor complex"/>
    <property type="evidence" value="ECO:0007669"/>
    <property type="project" value="InterPro"/>
</dbReference>
<proteinExistence type="predicted"/>
<evidence type="ECO:0000256" key="4">
    <source>
        <dbReference type="ARBA" id="ARBA00023136"/>
    </source>
</evidence>
<dbReference type="Gene3D" id="2.60.40.1230">
    <property type="match status" value="1"/>
</dbReference>
<dbReference type="InterPro" id="IPR013041">
    <property type="entry name" value="Clathrin_app_Ig-like_sf"/>
</dbReference>
<dbReference type="Gene3D" id="3.30.310.10">
    <property type="entry name" value="TATA-Binding Protein"/>
    <property type="match status" value="1"/>
</dbReference>
<accession>A0A8K0ILE4</accession>
<dbReference type="InterPro" id="IPR050840">
    <property type="entry name" value="Adaptor_Complx_Large_Subunit"/>
</dbReference>
<dbReference type="EMBL" id="CM017881">
    <property type="protein sequence ID" value="KAG1362220.1"/>
    <property type="molecule type" value="Genomic_DNA"/>
</dbReference>
<dbReference type="SMART" id="SM00809">
    <property type="entry name" value="Alpha_adaptinC2"/>
    <property type="match status" value="1"/>
</dbReference>
<dbReference type="Proteomes" id="UP000797356">
    <property type="component" value="Chromosome 10"/>
</dbReference>
<dbReference type="SUPFAM" id="SSF55711">
    <property type="entry name" value="Subdomain of clathrin and coatomer appendage domain"/>
    <property type="match status" value="1"/>
</dbReference>
<feature type="region of interest" description="Disordered" evidence="5">
    <location>
        <begin position="248"/>
        <end position="270"/>
    </location>
</feature>
<dbReference type="OrthoDB" id="413467at2759"/>
<dbReference type="SUPFAM" id="SSF48371">
    <property type="entry name" value="ARM repeat"/>
    <property type="match status" value="1"/>
</dbReference>
<evidence type="ECO:0000259" key="6">
    <source>
        <dbReference type="SMART" id="SM00809"/>
    </source>
</evidence>
<evidence type="ECO:0000256" key="5">
    <source>
        <dbReference type="SAM" id="MobiDB-lite"/>
    </source>
</evidence>
<dbReference type="Gene3D" id="1.25.10.10">
    <property type="entry name" value="Leucine-rich Repeat Variant"/>
    <property type="match status" value="1"/>
</dbReference>
<dbReference type="Pfam" id="PF01602">
    <property type="entry name" value="Adaptin_N"/>
    <property type="match status" value="1"/>
</dbReference>